<dbReference type="Proteomes" id="UP001595912">
    <property type="component" value="Unassembled WGS sequence"/>
</dbReference>
<reference evidence="3" key="1">
    <citation type="journal article" date="2019" name="Int. J. Syst. Evol. Microbiol.">
        <title>The Global Catalogue of Microorganisms (GCM) 10K type strain sequencing project: providing services to taxonomists for standard genome sequencing and annotation.</title>
        <authorList>
            <consortium name="The Broad Institute Genomics Platform"/>
            <consortium name="The Broad Institute Genome Sequencing Center for Infectious Disease"/>
            <person name="Wu L."/>
            <person name="Ma J."/>
        </authorList>
    </citation>
    <scope>NUCLEOTIDE SEQUENCE [LARGE SCALE GENOMIC DNA]</scope>
    <source>
        <strain evidence="3">CGMCC 4.7152</strain>
    </source>
</reference>
<dbReference type="RefSeq" id="WP_380119609.1">
    <property type="nucleotide sequence ID" value="NZ_JBHSIU010000041.1"/>
</dbReference>
<accession>A0ABV9W3Y3</accession>
<gene>
    <name evidence="2" type="ORF">ACFPIJ_29555</name>
</gene>
<feature type="region of interest" description="Disordered" evidence="1">
    <location>
        <begin position="23"/>
        <end position="44"/>
    </location>
</feature>
<name>A0ABV9W3Y3_9ACTN</name>
<evidence type="ECO:0000256" key="1">
    <source>
        <dbReference type="SAM" id="MobiDB-lite"/>
    </source>
</evidence>
<comment type="caution">
    <text evidence="2">The sequence shown here is derived from an EMBL/GenBank/DDBJ whole genome shotgun (WGS) entry which is preliminary data.</text>
</comment>
<evidence type="ECO:0000313" key="3">
    <source>
        <dbReference type="Proteomes" id="UP001595912"/>
    </source>
</evidence>
<evidence type="ECO:0000313" key="2">
    <source>
        <dbReference type="EMBL" id="MFC5001967.1"/>
    </source>
</evidence>
<organism evidence="2 3">
    <name type="scientific">Dactylosporangium cerinum</name>
    <dbReference type="NCBI Taxonomy" id="1434730"/>
    <lineage>
        <taxon>Bacteria</taxon>
        <taxon>Bacillati</taxon>
        <taxon>Actinomycetota</taxon>
        <taxon>Actinomycetes</taxon>
        <taxon>Micromonosporales</taxon>
        <taxon>Micromonosporaceae</taxon>
        <taxon>Dactylosporangium</taxon>
    </lineage>
</organism>
<keyword evidence="3" id="KW-1185">Reference proteome</keyword>
<protein>
    <submittedName>
        <fullName evidence="2">Uncharacterized protein</fullName>
    </submittedName>
</protein>
<sequence>MTATPPTVLIGYDTTGYPMIPATAPAPRVLRPTGSGGRPGNRKTRRWIRSMGGAVAVLLVAATAVRCSGIGPTESPESLVRSVFAALTAHDGQRVNELGYCDDSPLCTTGGLAAGYQAPEHLEIVSSDRGKDHRVIKIRYTVGGDVAEDTVELTRFRVGILGHRWQITKLPGAHLDVRTAASDKVHVAGLTVAPNPVDVPTGANVPRPFAPPGVYTVAADADALFAATSMPVVVAGSVDPPPTVVTPTLRPELQGQIEQQIRDRISYCADQRDFHPYTPDWQTFTQTCPFGFNARVTFTKPPIWTVERLPKVVLSVDDHAAITVRTTAAGIATVRYQWSTDIVEPRRWTDASGTVEFSIGGQVGVKDNVPYWVG</sequence>
<proteinExistence type="predicted"/>
<dbReference type="EMBL" id="JBHSIU010000041">
    <property type="protein sequence ID" value="MFC5001967.1"/>
    <property type="molecule type" value="Genomic_DNA"/>
</dbReference>